<accession>A0A6J5ND38</accession>
<gene>
    <name evidence="1" type="ORF">UFOVP679_36</name>
</gene>
<dbReference type="EMBL" id="LR796660">
    <property type="protein sequence ID" value="CAB4157650.1"/>
    <property type="molecule type" value="Genomic_DNA"/>
</dbReference>
<reference evidence="1" key="1">
    <citation type="submission" date="2020-04" db="EMBL/GenBank/DDBJ databases">
        <authorList>
            <person name="Chiriac C."/>
            <person name="Salcher M."/>
            <person name="Ghai R."/>
            <person name="Kavagutti S V."/>
        </authorList>
    </citation>
    <scope>NUCLEOTIDE SEQUENCE</scope>
</reference>
<name>A0A6J5ND38_9CAUD</name>
<sequence length="75" mass="8597">MRTFLPLPPSAPFAVHHEGHVYIRFWGGPHYPAASREIDSWKRYLAERASESDAASMLNAIEIAETEANQWREQT</sequence>
<proteinExistence type="predicted"/>
<organism evidence="1">
    <name type="scientific">uncultured Caudovirales phage</name>
    <dbReference type="NCBI Taxonomy" id="2100421"/>
    <lineage>
        <taxon>Viruses</taxon>
        <taxon>Duplodnaviria</taxon>
        <taxon>Heunggongvirae</taxon>
        <taxon>Uroviricota</taxon>
        <taxon>Caudoviricetes</taxon>
        <taxon>Peduoviridae</taxon>
        <taxon>Maltschvirus</taxon>
        <taxon>Maltschvirus maltsch</taxon>
    </lineage>
</organism>
<protein>
    <submittedName>
        <fullName evidence="1">Uncharacterized protein</fullName>
    </submittedName>
</protein>
<evidence type="ECO:0000313" key="1">
    <source>
        <dbReference type="EMBL" id="CAB4157650.1"/>
    </source>
</evidence>